<accession>M4EMI7</accession>
<dbReference type="FunCoup" id="M4EMI7">
    <property type="interactions" value="891"/>
</dbReference>
<dbReference type="PANTHER" id="PTHR16166">
    <property type="entry name" value="VACUOLAR PROTEIN SORTING-ASSOCIATED PROTEIN VPS13"/>
    <property type="match status" value="1"/>
</dbReference>
<feature type="compositionally biased region" description="Basic residues" evidence="1">
    <location>
        <begin position="3296"/>
        <end position="3318"/>
    </location>
</feature>
<dbReference type="OMA" id="TLVCHFQ"/>
<name>M4EMI7_BRACM</name>
<evidence type="ECO:0000259" key="2">
    <source>
        <dbReference type="Pfam" id="PF25036"/>
    </source>
</evidence>
<feature type="compositionally biased region" description="Acidic residues" evidence="1">
    <location>
        <begin position="3343"/>
        <end position="3357"/>
    </location>
</feature>
<evidence type="ECO:0000256" key="1">
    <source>
        <dbReference type="SAM" id="MobiDB-lite"/>
    </source>
</evidence>
<dbReference type="InterPro" id="IPR026847">
    <property type="entry name" value="VPS13"/>
</dbReference>
<keyword evidence="4" id="KW-1185">Reference proteome</keyword>
<proteinExistence type="predicted"/>
<dbReference type="Pfam" id="PF25036">
    <property type="entry name" value="VPS13_VAB"/>
    <property type="match status" value="1"/>
</dbReference>
<dbReference type="HOGENOM" id="CLU_000148_0_0_1"/>
<dbReference type="STRING" id="51351.M4EMI7"/>
<feature type="domain" description="Vacuolar protein sorting-associated protein 13 VPS13 adaptor binding" evidence="2">
    <location>
        <begin position="2057"/>
        <end position="2474"/>
    </location>
</feature>
<sequence>MTFLCNFVRRRLRTLLRTFSREDPDLQVKLGFTDTLLTLRNFRFDVPQLNQLLDGSSFSFEGFTVDYLVIRFSVWSAPAIQIEIRGVHVKLTARGTEEGSSGRVQASRETVANEIKKVMSSIDPEGCFLHEILERMMDGTSQRSKLKTSFSNLALRHFRIQIHGINVQVCFPGLSDLGCVLEINELRSDSEDSGNLGLLRSSATAVLFPLSRSSLTLSGHGFKIGYKRSNDDTHELCAFDSLVVLITLHNLQFTDLIVRVPELSFSFRPTDIPVLMGLSKLSSKASNSVRSGRYLWKVAARRSGLMISPHTSSFQNLVSAVILWIRYVNAYEYLLSLAGYSRKMPEKSSLWKVSENKRQFVTARRKWDMICDIEKELPAEAIARARRVARYRTCLNSQNANDDYEETSLYGHFSFLCQITWGLAYIWRLISRAFWSIACFLSFKKLSTQELQTDGNNEDDSERVSLEFHAVVNLGRLSITFYPEKMISGSMSSKDSAEHLDSNVVILCLSVDEFLVMHTADCLNQWSSASCGKLKIESSSFIKTSRFMRSTKDPSTSTERNKKHMREDVKTILEMDPAQPILLSKTVNNHGNDRQEGILHLQNLLREMWSNWNIKCLKLDRSTFKVSDNPCVLVDTKSCMAYEDAGNQDFGIWKCGMLLGKFDIVLDYSSLFSMALLIWQTQQCQSLVVDGITGGVHSSSLVTGGVNPEMASSDEYGIYRRIIELSLHKVHPERKIQVGIIVGGPQVKLLVEKAEEVDCLTGQKDLLLFDIHDLEFVVWPTSKSDLMPLRMFQGPDSTRSDRPSLHELGLTDTMIPSSGKYVSQGRNYLSSHLGFSGFDCSFCKMAEKKWRQFFVLRPVTICFSSLREHVYSFSEAIIDFSTGLDVLVLGLTIVSKTDDLSAYFQMLLSLVSGLSRGLSGSSSAGHSLGQGVLRSDAVHVEHEIEKTFCKTLFAVKASIKVRALDVIFDVPVTEKFEKPTELADSRIWSSVQEACAELSCEEQGFLVNLDFCELQSTLFRYRDNIWKSSGNFIIESSPVRSHDILFEACLSSCILSVCMNFSSRSARGVACRMADGSPGNAPTENEPTTNRVQAQREVDQLDSASDSALSNSTRWIHIDLALTNLLVARCSTKHVLVEIRRSSNFVTSVSIGRNFELVFCRVKGGLFVLEPEALIGLIHGFSAYLHFISSKMSVIQSSALDFEEVKADTGVSEVNIPSQQANRYLVEAFSIDVIQFALGFVCVDEYGGIREIVLEITLHSSLDSAGSEQKFLCEVSRLSVLSKILESVERDINITQFSSPAFSESSFISGAPLETSFQQRDVISSGDSTSVSGDFNGLRESSMNRNLEEEFHSRYKNYILEDLRVSASVKKQEITGHQFSQAWEGGCSVLGFDITISLSELQMVLSMLSSFSALPGGENTPASLERPSFNSEPERSFESVVPDGAIVAIQDIHQHMFFTVEDRGDKCVVAGTLHYSLVGERALFRVTYHRHQGWNSSVLWFSLTSLYAKNSKGEPLRLNYHSRSDIVNVSGLYDNAPTLFQASVGESQNYKGDIDWETYRKLVKDSFYLVNKKGDSGVAFVDGVPEFVRKPGNPFKFKVFRESLATRNITSVVPPEINDSETQSVMNSSPPSITVTVDAVSLTIVHELSETRDRFPLFRGSINMSQLTLQILSCKVRIMSTSNVLVLYFDAQTNQWREFIHPVEVSAFYRSTFQTQDLENTIHKVPSHVYCRIGKLEVFVTELSLDMLLFMLGKLEVAGPFSVKTSVILSNCCKIENLSGLDLTCRFNEKQTVTVGRKQTASIFLRHSMNHQSETPPVAAVQLSSGNFVTSSINVSLLEARTLAWRTRIVSLQDSRSHPGPFIVVDVKKGFEDGLSISVSPLTRIHNETSLPMEIRFQRSKQKKDVFASVPLKPGGSIDDSVAAFNAISLSGDLKKALTSLAVGNFSLSFRPKSLEKVSESEKSLASEWSEELEGGKAVRLTGIFDKLSYGVKRALAIKSVNVSLTTTHCSVTSENQSVDKVHFLIHSIGREVSIIRPDASSDVFERRNACIALREQKEIFLLPTVQVSNFLSSEAAIFLTETDQLTSMEKHSIGKHATVQSGKTMDFYANPDMIYFRVTLTATQTSCKPVNSGQWVKKLQKQKNDAESLDVGLDFAGGKYSASLRLSLGKRGVLEAAVFTPYILKNDSDCTLFFYPPDQKPLSGEDLEKLDHIVPPEFGLYLPKKTEGSWFVRSRKLKVILADGHGATEAVLDLDALSGLTEISLGTKDDSGVRYITRFGLSVKSISSKMFVPSRIVTFVPRHLVINESEEAINIRQRYFQEDSVGIITIKSKQRAALRLQEETTLRKERHLFENFIRKHGSDNANPLTFIQFRLNKANWSWSGPLCITSIGCFFLKFRRQSAETGRGAIEFATVNVTEEGSTLAVRFQKPPNTPPPYRIENFLSASLTYYQKDSSEIEVLGPGNGADYAWDDMTLPHKLVVIVDGMIPLREVSLDKVRPWKPLFKATQHRSIASHLMLEKKAKDHKTAYEQLSSMPMVKVGYEVYADGLTRVIRICEVSKSHKGDSVFRSRSKVQFRITHLGIQLLEKVKQNTEEKTVLSYSPILVARLDNFGLQSMFTDQQKFNQLCIEALNVDHKWVGAPFAAMLRQHHSDSSEGNGCLFKCVFVLASSGSSVTQVKHASIVLQPVNLNLDEETLMRVVPFWRSSLSTNTQSSQYYFDNFEIHPIKIIANFVPGSSYSSYNSAQETLRSLLHSVVKVPQIKNMVVELNGVLVTHALITVRELVLRCVKHYSWYAMRAIYIAKGSPLLPPAFASMFDDFASSSLDAFFDPSRGLVNVPGLTVGTFKLLSKFIDNKGLSGTRRYFGDLGKTLRTAGSNVVFAALTEISDSILRGAEMKGLDGLVSGFHHGVLKLAMEPSVIGTALMEGGPDRTIKLDRSPGIDELYIEGYLQAMLDTMYRQEYLRVKVIDDQVFLKNLPPSNSLIDEMIDRVKDFLESRGLLKGDPSSSRLRRRLHGDKEWKIGPTVMTLCEHIFVSFAIRILRQQATKFISGRRPKKEEEADASDTGPSTAIVPLLDDKEKKKMKFRWKAGIGQFVASGIVAYIDGRLCRQIPNPIARRIISLLRALASGSPTSTAKRLHQVISLLDAQLRHDIFSHHPELFSKLSSLSDASSASPSSGAFSSSSRSTAALVPLMPLEALFPPEPPEPLDRRVLPRDASLLPRLPPLPPLPPRLMAVPLPVPPLCSADRRSQSRVLRSRDAWVFNLVWVENVDQRSKKGFYRGGTGRGTAMRRGGRGGRGGRRGRRDASRGRTRRSSGSGGSGGKRASSGMRGTNAAVDREEDENAPEDGDALDASEREESLEKSSGWWEKMSWRSWASRRLITWWRRLAVEVGDPEASARRRDISASEREES</sequence>
<reference evidence="3" key="3">
    <citation type="submission" date="2023-03" db="UniProtKB">
        <authorList>
            <consortium name="EnsemblPlants"/>
        </authorList>
    </citation>
    <scope>IDENTIFICATION</scope>
    <source>
        <strain evidence="3">cv. Chiifu-401-42</strain>
    </source>
</reference>
<reference evidence="3 4" key="1">
    <citation type="journal article" date="2011" name="Nat. Genet.">
        <title>The genome of the mesopolyploid crop species Brassica rapa.</title>
        <authorList>
            <consortium name="Brassica rapa Genome Sequencing Project Consortium"/>
            <person name="Wang X."/>
            <person name="Wang H."/>
            <person name="Wang J."/>
            <person name="Sun R."/>
            <person name="Wu J."/>
            <person name="Liu S."/>
            <person name="Bai Y."/>
            <person name="Mun J.H."/>
            <person name="Bancroft I."/>
            <person name="Cheng F."/>
            <person name="Huang S."/>
            <person name="Li X."/>
            <person name="Hua W."/>
            <person name="Wang J."/>
            <person name="Wang X."/>
            <person name="Freeling M."/>
            <person name="Pires J.C."/>
            <person name="Paterson A.H."/>
            <person name="Chalhoub B."/>
            <person name="Wang B."/>
            <person name="Hayward A."/>
            <person name="Sharpe A.G."/>
            <person name="Park B.S."/>
            <person name="Weisshaar B."/>
            <person name="Liu B."/>
            <person name="Li B."/>
            <person name="Liu B."/>
            <person name="Tong C."/>
            <person name="Song C."/>
            <person name="Duran C."/>
            <person name="Peng C."/>
            <person name="Geng C."/>
            <person name="Koh C."/>
            <person name="Lin C."/>
            <person name="Edwards D."/>
            <person name="Mu D."/>
            <person name="Shen D."/>
            <person name="Soumpourou E."/>
            <person name="Li F."/>
            <person name="Fraser F."/>
            <person name="Conant G."/>
            <person name="Lassalle G."/>
            <person name="King G.J."/>
            <person name="Bonnema G."/>
            <person name="Tang H."/>
            <person name="Wang H."/>
            <person name="Belcram H."/>
            <person name="Zhou H."/>
            <person name="Hirakawa H."/>
            <person name="Abe H."/>
            <person name="Guo H."/>
            <person name="Wang H."/>
            <person name="Jin H."/>
            <person name="Parkin I.A."/>
            <person name="Batley J."/>
            <person name="Kim J.S."/>
            <person name="Just J."/>
            <person name="Li J."/>
            <person name="Xu J."/>
            <person name="Deng J."/>
            <person name="Kim J.A."/>
            <person name="Li J."/>
            <person name="Yu J."/>
            <person name="Meng J."/>
            <person name="Wang J."/>
            <person name="Min J."/>
            <person name="Poulain J."/>
            <person name="Wang J."/>
            <person name="Hatakeyama K."/>
            <person name="Wu K."/>
            <person name="Wang L."/>
            <person name="Fang L."/>
            <person name="Trick M."/>
            <person name="Links M.G."/>
            <person name="Zhao M."/>
            <person name="Jin M."/>
            <person name="Ramchiary N."/>
            <person name="Drou N."/>
            <person name="Berkman P.J."/>
            <person name="Cai Q."/>
            <person name="Huang Q."/>
            <person name="Li R."/>
            <person name="Tabata S."/>
            <person name="Cheng S."/>
            <person name="Zhang S."/>
            <person name="Zhang S."/>
            <person name="Huang S."/>
            <person name="Sato S."/>
            <person name="Sun S."/>
            <person name="Kwon S.J."/>
            <person name="Choi S.R."/>
            <person name="Lee T.H."/>
            <person name="Fan W."/>
            <person name="Zhao X."/>
            <person name="Tan X."/>
            <person name="Xu X."/>
            <person name="Wang Y."/>
            <person name="Qiu Y."/>
            <person name="Yin Y."/>
            <person name="Li Y."/>
            <person name="Du Y."/>
            <person name="Liao Y."/>
            <person name="Lim Y."/>
            <person name="Narusaka Y."/>
            <person name="Wang Y."/>
            <person name="Wang Z."/>
            <person name="Li Z."/>
            <person name="Wang Z."/>
            <person name="Xiong Z."/>
            <person name="Zhang Z."/>
        </authorList>
    </citation>
    <scope>NUCLEOTIDE SEQUENCE [LARGE SCALE GENOMIC DNA]</scope>
    <source>
        <strain evidence="3 4">cv. Chiifu-401-42</strain>
    </source>
</reference>
<feature type="region of interest" description="Disordered" evidence="1">
    <location>
        <begin position="3281"/>
        <end position="3370"/>
    </location>
</feature>
<dbReference type="GO" id="GO:0045053">
    <property type="term" value="P:protein retention in Golgi apparatus"/>
    <property type="evidence" value="ECO:0000318"/>
    <property type="project" value="GO_Central"/>
</dbReference>
<evidence type="ECO:0000313" key="4">
    <source>
        <dbReference type="Proteomes" id="UP000011750"/>
    </source>
</evidence>
<dbReference type="GO" id="GO:0006623">
    <property type="term" value="P:protein targeting to vacuole"/>
    <property type="evidence" value="ECO:0000318"/>
    <property type="project" value="GO_Central"/>
</dbReference>
<protein>
    <recommendedName>
        <fullName evidence="2">Vacuolar protein sorting-associated protein 13 VPS13 adaptor binding domain-containing protein</fullName>
    </recommendedName>
</protein>
<dbReference type="InterPro" id="IPR009543">
    <property type="entry name" value="VPS13_VAB"/>
</dbReference>
<dbReference type="InParanoid" id="M4EMI7"/>
<dbReference type="EnsemblPlants" id="Bra030007.1">
    <property type="protein sequence ID" value="Bra030007.1-P"/>
    <property type="gene ID" value="Bra030007"/>
</dbReference>
<reference evidence="3 4" key="2">
    <citation type="journal article" date="2018" name="Hortic Res">
        <title>Improved Brassica rapa reference genome by single-molecule sequencing and chromosome conformation capture technologies.</title>
        <authorList>
            <person name="Zhang L."/>
            <person name="Cai X."/>
            <person name="Wu J."/>
            <person name="Liu M."/>
            <person name="Grob S."/>
            <person name="Cheng F."/>
            <person name="Liang J."/>
            <person name="Cai C."/>
            <person name="Liu Z."/>
            <person name="Liu B."/>
            <person name="Wang F."/>
            <person name="Li S."/>
            <person name="Liu F."/>
            <person name="Li X."/>
            <person name="Cheng L."/>
            <person name="Yang W."/>
            <person name="Li M.H."/>
            <person name="Grossniklaus U."/>
            <person name="Zheng H."/>
            <person name="Wang X."/>
        </authorList>
    </citation>
    <scope>NUCLEOTIDE SEQUENCE [LARGE SCALE GENOMIC DNA]</scope>
    <source>
        <strain evidence="3 4">cv. Chiifu-401-42</strain>
    </source>
</reference>
<dbReference type="Gramene" id="Bra030007.1">
    <property type="protein sequence ID" value="Bra030007.1-P"/>
    <property type="gene ID" value="Bra030007"/>
</dbReference>
<dbReference type="PANTHER" id="PTHR16166:SF130">
    <property type="entry name" value="PROTEIN SORTING-ASSOCIATED PROTEIN, PUTATIVE (DUF1162)-RELATED"/>
    <property type="match status" value="1"/>
</dbReference>
<evidence type="ECO:0000313" key="3">
    <source>
        <dbReference type="EnsemblPlants" id="Bra030007.1-P"/>
    </source>
</evidence>
<dbReference type="eggNOG" id="KOG1809">
    <property type="taxonomic scope" value="Eukaryota"/>
</dbReference>
<dbReference type="Proteomes" id="UP000011750">
    <property type="component" value="Chromosome A01"/>
</dbReference>
<organism evidence="3 4">
    <name type="scientific">Brassica campestris</name>
    <name type="common">Field mustard</name>
    <dbReference type="NCBI Taxonomy" id="3711"/>
    <lineage>
        <taxon>Eukaryota</taxon>
        <taxon>Viridiplantae</taxon>
        <taxon>Streptophyta</taxon>
        <taxon>Embryophyta</taxon>
        <taxon>Tracheophyta</taxon>
        <taxon>Spermatophyta</taxon>
        <taxon>Magnoliopsida</taxon>
        <taxon>eudicotyledons</taxon>
        <taxon>Gunneridae</taxon>
        <taxon>Pentapetalae</taxon>
        <taxon>rosids</taxon>
        <taxon>malvids</taxon>
        <taxon>Brassicales</taxon>
        <taxon>Brassicaceae</taxon>
        <taxon>Brassiceae</taxon>
        <taxon>Brassica</taxon>
    </lineage>
</organism>